<evidence type="ECO:0000313" key="3">
    <source>
        <dbReference type="EMBL" id="GJS75348.1"/>
    </source>
</evidence>
<sequence length="149" mass="15811">MAINASYSASLLVASNLNLMAYVNSAPSSFVNISPALESSTQDDPSVNKVYGSGSSSGSVMSSSGDSSSGRSIMKSANIFPLIAVLGLYWISYPSSSNFHFSILPEISELDKSCFIGWSVITTIVCAWKYLFSRLLAMSKANTSFSMGV</sequence>
<organism evidence="3 4">
    <name type="scientific">Tanacetum coccineum</name>
    <dbReference type="NCBI Taxonomy" id="301880"/>
    <lineage>
        <taxon>Eukaryota</taxon>
        <taxon>Viridiplantae</taxon>
        <taxon>Streptophyta</taxon>
        <taxon>Embryophyta</taxon>
        <taxon>Tracheophyta</taxon>
        <taxon>Spermatophyta</taxon>
        <taxon>Magnoliopsida</taxon>
        <taxon>eudicotyledons</taxon>
        <taxon>Gunneridae</taxon>
        <taxon>Pentapetalae</taxon>
        <taxon>asterids</taxon>
        <taxon>campanulids</taxon>
        <taxon>Asterales</taxon>
        <taxon>Asteraceae</taxon>
        <taxon>Asteroideae</taxon>
        <taxon>Anthemideae</taxon>
        <taxon>Anthemidinae</taxon>
        <taxon>Tanacetum</taxon>
    </lineage>
</organism>
<dbReference type="Proteomes" id="UP001151760">
    <property type="component" value="Unassembled WGS sequence"/>
</dbReference>
<gene>
    <name evidence="3" type="ORF">Tco_0725229</name>
</gene>
<name>A0ABQ4YEF8_9ASTR</name>
<dbReference type="EMBL" id="BQNB010010297">
    <property type="protein sequence ID" value="GJS75348.1"/>
    <property type="molecule type" value="Genomic_DNA"/>
</dbReference>
<feature type="compositionally biased region" description="Low complexity" evidence="1">
    <location>
        <begin position="52"/>
        <end position="64"/>
    </location>
</feature>
<keyword evidence="2" id="KW-1133">Transmembrane helix</keyword>
<evidence type="ECO:0000313" key="4">
    <source>
        <dbReference type="Proteomes" id="UP001151760"/>
    </source>
</evidence>
<evidence type="ECO:0000256" key="1">
    <source>
        <dbReference type="SAM" id="MobiDB-lite"/>
    </source>
</evidence>
<protein>
    <submittedName>
        <fullName evidence="3">Uncharacterized protein</fullName>
    </submittedName>
</protein>
<feature type="region of interest" description="Disordered" evidence="1">
    <location>
        <begin position="38"/>
        <end position="64"/>
    </location>
</feature>
<accession>A0ABQ4YEF8</accession>
<keyword evidence="4" id="KW-1185">Reference proteome</keyword>
<feature type="transmembrane region" description="Helical" evidence="2">
    <location>
        <begin position="77"/>
        <end position="95"/>
    </location>
</feature>
<proteinExistence type="predicted"/>
<reference evidence="3" key="1">
    <citation type="journal article" date="2022" name="Int. J. Mol. Sci.">
        <title>Draft Genome of Tanacetum Coccineum: Genomic Comparison of Closely Related Tanacetum-Family Plants.</title>
        <authorList>
            <person name="Yamashiro T."/>
            <person name="Shiraishi A."/>
            <person name="Nakayama K."/>
            <person name="Satake H."/>
        </authorList>
    </citation>
    <scope>NUCLEOTIDE SEQUENCE</scope>
</reference>
<evidence type="ECO:0000256" key="2">
    <source>
        <dbReference type="SAM" id="Phobius"/>
    </source>
</evidence>
<feature type="transmembrane region" description="Helical" evidence="2">
    <location>
        <begin position="115"/>
        <end position="132"/>
    </location>
</feature>
<keyword evidence="2" id="KW-0812">Transmembrane</keyword>
<comment type="caution">
    <text evidence="3">The sequence shown here is derived from an EMBL/GenBank/DDBJ whole genome shotgun (WGS) entry which is preliminary data.</text>
</comment>
<keyword evidence="2" id="KW-0472">Membrane</keyword>
<reference evidence="3" key="2">
    <citation type="submission" date="2022-01" db="EMBL/GenBank/DDBJ databases">
        <authorList>
            <person name="Yamashiro T."/>
            <person name="Shiraishi A."/>
            <person name="Satake H."/>
            <person name="Nakayama K."/>
        </authorList>
    </citation>
    <scope>NUCLEOTIDE SEQUENCE</scope>
</reference>